<protein>
    <submittedName>
        <fullName evidence="1">Uncharacterized protein</fullName>
    </submittedName>
</protein>
<organism evidence="1 2">
    <name type="scientific">Parafannyhessea umbonata</name>
    <dbReference type="NCBI Taxonomy" id="604330"/>
    <lineage>
        <taxon>Bacteria</taxon>
        <taxon>Bacillati</taxon>
        <taxon>Actinomycetota</taxon>
        <taxon>Coriobacteriia</taxon>
        <taxon>Coriobacteriales</taxon>
        <taxon>Atopobiaceae</taxon>
        <taxon>Parafannyhessea</taxon>
    </lineage>
</organism>
<sequence length="82" mass="9528">MDNDCSERVDEILDNCGLVGEYVDVDEGEFRVRDGRSLLRPLAREIATLEVDLRQCTRRDARYFNLLRAYESALKALKQCCR</sequence>
<reference evidence="2" key="1">
    <citation type="submission" date="2016-10" db="EMBL/GenBank/DDBJ databases">
        <authorList>
            <person name="Varghese N."/>
            <person name="Submissions S."/>
        </authorList>
    </citation>
    <scope>NUCLEOTIDE SEQUENCE [LARGE SCALE GENOMIC DNA]</scope>
    <source>
        <strain evidence="2">DSM 22619</strain>
    </source>
</reference>
<keyword evidence="2" id="KW-1185">Reference proteome</keyword>
<evidence type="ECO:0000313" key="2">
    <source>
        <dbReference type="Proteomes" id="UP000198528"/>
    </source>
</evidence>
<dbReference type="AlphaFoldDB" id="A0A1G6LZW0"/>
<proteinExistence type="predicted"/>
<dbReference type="Proteomes" id="UP000198528">
    <property type="component" value="Unassembled WGS sequence"/>
</dbReference>
<dbReference type="EMBL" id="FMZL01000017">
    <property type="protein sequence ID" value="SDC48760.1"/>
    <property type="molecule type" value="Genomic_DNA"/>
</dbReference>
<accession>A0A1G6LZW0</accession>
<gene>
    <name evidence="1" type="ORF">SAMN04487824_11744</name>
</gene>
<evidence type="ECO:0000313" key="1">
    <source>
        <dbReference type="EMBL" id="SDC48760.1"/>
    </source>
</evidence>
<name>A0A1G6LZW0_9ACTN</name>